<feature type="transmembrane region" description="Helical" evidence="1">
    <location>
        <begin position="140"/>
        <end position="160"/>
    </location>
</feature>
<dbReference type="GeneID" id="8853892"/>
<keyword evidence="1" id="KW-0472">Membrane</keyword>
<keyword evidence="3" id="KW-1185">Reference proteome</keyword>
<dbReference type="KEGG" id="ngr:NAEGRDRAFT_73775"/>
<feature type="transmembrane region" description="Helical" evidence="1">
    <location>
        <begin position="81"/>
        <end position="103"/>
    </location>
</feature>
<feature type="transmembrane region" description="Helical" evidence="1">
    <location>
        <begin position="41"/>
        <end position="60"/>
    </location>
</feature>
<dbReference type="OrthoDB" id="10259657at2759"/>
<feature type="transmembrane region" description="Helical" evidence="1">
    <location>
        <begin position="470"/>
        <end position="490"/>
    </location>
</feature>
<dbReference type="Proteomes" id="UP000006671">
    <property type="component" value="Unassembled WGS sequence"/>
</dbReference>
<feature type="transmembrane region" description="Helical" evidence="1">
    <location>
        <begin position="217"/>
        <end position="241"/>
    </location>
</feature>
<dbReference type="AlphaFoldDB" id="D2VXJ9"/>
<feature type="transmembrane region" description="Helical" evidence="1">
    <location>
        <begin position="404"/>
        <end position="427"/>
    </location>
</feature>
<dbReference type="InParanoid" id="D2VXJ9"/>
<dbReference type="VEuPathDB" id="AmoebaDB:NAEGRDRAFT_73775"/>
<feature type="transmembrane region" description="Helical" evidence="1">
    <location>
        <begin position="439"/>
        <end position="458"/>
    </location>
</feature>
<sequence length="501" mass="56318">MSSLSSYDVFIYQLLDNTTSLVNDTITNSTSTSDIISAQNAGLGVLCAAFGGIFSILFLVPTPVFTKLIHRKTLWRFENSWLISMFFGLVFWPLVGLFCQGLVPISSLEYYFHQSSTNSTYLSQVSDGLDSSRLFLVEDWIGVVVAHVVWVVFGFSMWALSSEYIGFGWSGIMVYGVASFFNIMTYWVAGKDVDYENGANSSIYAYPLQYIFTNSKGIVFCVALPFIVFGVLFLCLGYFFVEKNTREKRMEDETVSRTEGEHMEKTINWTEVVKKETERQKNVSRTLKMRVLFKYYIGLFLGALAGIVFFLFEVAFLAKVTTSSGSLVDKLQRTVDPNNLANTPFDFFRARVFIIGISFPISYPFVFMGCFVLLLYNRTIKKMALCSGGFVCMGGGMNVRVFRILGLIVSIFQGLFWYGSILLLILAEHLYGGRSNFPIIIHAFFAILTSIICGLCFLELRGTKLAEKILIAISYLLIFIAIGLISYSAFPTHSIEGLTNQ</sequence>
<dbReference type="OMA" id="LFWYGSI"/>
<keyword evidence="1" id="KW-1133">Transmembrane helix</keyword>
<organism evidence="3">
    <name type="scientific">Naegleria gruberi</name>
    <name type="common">Amoeba</name>
    <dbReference type="NCBI Taxonomy" id="5762"/>
    <lineage>
        <taxon>Eukaryota</taxon>
        <taxon>Discoba</taxon>
        <taxon>Heterolobosea</taxon>
        <taxon>Tetramitia</taxon>
        <taxon>Eutetramitia</taxon>
        <taxon>Vahlkampfiidae</taxon>
        <taxon>Naegleria</taxon>
    </lineage>
</organism>
<dbReference type="EMBL" id="GG738907">
    <property type="protein sequence ID" value="EFC38522.1"/>
    <property type="molecule type" value="Genomic_DNA"/>
</dbReference>
<gene>
    <name evidence="2" type="ORF">NAEGRDRAFT_73775</name>
</gene>
<dbReference type="RefSeq" id="XP_002671266.1">
    <property type="nucleotide sequence ID" value="XM_002671220.1"/>
</dbReference>
<feature type="transmembrane region" description="Helical" evidence="1">
    <location>
        <begin position="295"/>
        <end position="318"/>
    </location>
</feature>
<feature type="transmembrane region" description="Helical" evidence="1">
    <location>
        <begin position="352"/>
        <end position="376"/>
    </location>
</feature>
<feature type="transmembrane region" description="Helical" evidence="1">
    <location>
        <begin position="167"/>
        <end position="189"/>
    </location>
</feature>
<accession>D2VXJ9</accession>
<evidence type="ECO:0000313" key="3">
    <source>
        <dbReference type="Proteomes" id="UP000006671"/>
    </source>
</evidence>
<proteinExistence type="predicted"/>
<protein>
    <submittedName>
        <fullName evidence="2">Predicted protein</fullName>
    </submittedName>
</protein>
<reference evidence="2 3" key="1">
    <citation type="journal article" date="2010" name="Cell">
        <title>The genome of Naegleria gruberi illuminates early eukaryotic versatility.</title>
        <authorList>
            <person name="Fritz-Laylin L.K."/>
            <person name="Prochnik S.E."/>
            <person name="Ginger M.L."/>
            <person name="Dacks J.B."/>
            <person name="Carpenter M.L."/>
            <person name="Field M.C."/>
            <person name="Kuo A."/>
            <person name="Paredez A."/>
            <person name="Chapman J."/>
            <person name="Pham J."/>
            <person name="Shu S."/>
            <person name="Neupane R."/>
            <person name="Cipriano M."/>
            <person name="Mancuso J."/>
            <person name="Tu H."/>
            <person name="Salamov A."/>
            <person name="Lindquist E."/>
            <person name="Shapiro H."/>
            <person name="Lucas S."/>
            <person name="Grigoriev I.V."/>
            <person name="Cande W.Z."/>
            <person name="Fulton C."/>
            <person name="Rokhsar D.S."/>
            <person name="Dawson S.C."/>
        </authorList>
    </citation>
    <scope>NUCLEOTIDE SEQUENCE [LARGE SCALE GENOMIC DNA]</scope>
    <source>
        <strain evidence="2 3">NEG-M</strain>
    </source>
</reference>
<evidence type="ECO:0000313" key="2">
    <source>
        <dbReference type="EMBL" id="EFC38522.1"/>
    </source>
</evidence>
<evidence type="ECO:0000256" key="1">
    <source>
        <dbReference type="SAM" id="Phobius"/>
    </source>
</evidence>
<name>D2VXJ9_NAEGR</name>
<keyword evidence="1" id="KW-0812">Transmembrane</keyword>